<dbReference type="OrthoDB" id="2520703at2759"/>
<dbReference type="RefSeq" id="XP_037201824.1">
    <property type="nucleotide sequence ID" value="XM_037344045.1"/>
</dbReference>
<sequence length="424" mass="47575">METVPDPNPTITKILPPELIGHIISHFCSHCSSGVEDDDKGANAKVLVALTHTCRHLRSIAMRILFHNLGPHLPSTYFFRVLDDQPDLTRTVKQLCLPLSTPKSSCIINDSALFTRLADKLSLNHEWTETTQSSVVDVEISLAMALCSGIEGLKIRILDDQITKRTRHFQLLYSLLENRKHEEFFPKLRHLDVDKTECTKFSLCDPEPILLLRCAPRLQTLILRGPGEKPARQNSDSAIQEFCASVTNIKDLQIEGMGPVITGSWQTRALERILGAAQNLETFRFVGVGSGQWRDYVSLIPAAQFLEFLNPQTKKTLRHLSLNFDRVRGRRNLSRRPITPHQIKQFTSLKTLEVDPSCYCTQSGSGGVGIDHFFSFDPSPQPQGSTPNIAPIFEQETYLVDFLPQTVQTLDHLLGQVGDVWACA</sequence>
<evidence type="ECO:0000313" key="2">
    <source>
        <dbReference type="Proteomes" id="UP000530670"/>
    </source>
</evidence>
<accession>A0A8H5QRQ7</accession>
<dbReference type="AlphaFoldDB" id="A0A8H5QRQ7"/>
<name>A0A8H5QRQ7_9HYPO</name>
<comment type="caution">
    <text evidence="1">The sequence shown here is derived from an EMBL/GenBank/DDBJ whole genome shotgun (WGS) entry which is preliminary data.</text>
</comment>
<evidence type="ECO:0000313" key="1">
    <source>
        <dbReference type="EMBL" id="KAF5621700.1"/>
    </source>
</evidence>
<protein>
    <recommendedName>
        <fullName evidence="3">F-box domain-containing protein</fullName>
    </recommendedName>
</protein>
<proteinExistence type="predicted"/>
<gene>
    <name evidence="1" type="ORF">FTJAE_11133</name>
</gene>
<dbReference type="Proteomes" id="UP000530670">
    <property type="component" value="Unassembled WGS sequence"/>
</dbReference>
<reference evidence="1 2" key="1">
    <citation type="submission" date="2020-05" db="EMBL/GenBank/DDBJ databases">
        <title>Identification and distribution of gene clusters putatively required for synthesis of sphingolipid metabolism inhibitors in phylogenetically diverse species of the filamentous fungus Fusarium.</title>
        <authorList>
            <person name="Kim H.-S."/>
            <person name="Busman M."/>
            <person name="Brown D.W."/>
            <person name="Divon H."/>
            <person name="Uhlig S."/>
            <person name="Proctor R.H."/>
        </authorList>
    </citation>
    <scope>NUCLEOTIDE SEQUENCE [LARGE SCALE GENOMIC DNA]</scope>
    <source>
        <strain evidence="1 2">NRRL 66243</strain>
    </source>
</reference>
<keyword evidence="2" id="KW-1185">Reference proteome</keyword>
<organism evidence="1 2">
    <name type="scientific">Fusarium tjaetaba</name>
    <dbReference type="NCBI Taxonomy" id="1567544"/>
    <lineage>
        <taxon>Eukaryota</taxon>
        <taxon>Fungi</taxon>
        <taxon>Dikarya</taxon>
        <taxon>Ascomycota</taxon>
        <taxon>Pezizomycotina</taxon>
        <taxon>Sordariomycetes</taxon>
        <taxon>Hypocreomycetidae</taxon>
        <taxon>Hypocreales</taxon>
        <taxon>Nectriaceae</taxon>
        <taxon>Fusarium</taxon>
        <taxon>Fusarium fujikuroi species complex</taxon>
    </lineage>
</organism>
<dbReference type="EMBL" id="JAAQRI010000270">
    <property type="protein sequence ID" value="KAF5621700.1"/>
    <property type="molecule type" value="Genomic_DNA"/>
</dbReference>
<dbReference type="GeneID" id="59296315"/>
<evidence type="ECO:0008006" key="3">
    <source>
        <dbReference type="Google" id="ProtNLM"/>
    </source>
</evidence>